<evidence type="ECO:0000313" key="2">
    <source>
        <dbReference type="Proteomes" id="UP000683428"/>
    </source>
</evidence>
<organism evidence="1 2">
    <name type="scientific">Azospira inquinata</name>
    <dbReference type="NCBI Taxonomy" id="2785627"/>
    <lineage>
        <taxon>Bacteria</taxon>
        <taxon>Pseudomonadati</taxon>
        <taxon>Pseudomonadota</taxon>
        <taxon>Betaproteobacteria</taxon>
        <taxon>Rhodocyclales</taxon>
        <taxon>Rhodocyclaceae</taxon>
        <taxon>Azospira</taxon>
    </lineage>
</organism>
<dbReference type="EMBL" id="CP064782">
    <property type="protein sequence ID" value="QWT48552.1"/>
    <property type="molecule type" value="Genomic_DNA"/>
</dbReference>
<name>A0A975SLK0_9RHOO</name>
<evidence type="ECO:0008006" key="3">
    <source>
        <dbReference type="Google" id="ProtNLM"/>
    </source>
</evidence>
<dbReference type="AlphaFoldDB" id="A0A975SLK0"/>
<dbReference type="Proteomes" id="UP000683428">
    <property type="component" value="Chromosome"/>
</dbReference>
<dbReference type="KEGG" id="aiq:Azoinq_11925"/>
<dbReference type="RefSeq" id="WP_216128792.1">
    <property type="nucleotide sequence ID" value="NZ_CP064782.1"/>
</dbReference>
<protein>
    <recommendedName>
        <fullName evidence="3">DUF2325 domain-containing protein</fullName>
    </recommendedName>
</protein>
<sequence>MTQETTGNTLLVVGADKVDGVREELARAPHLAGLTRIEHWSGRRPGDSRRVMPAVTGLVLVICTQVSHELLHHVNREVQKRRVPVLYCRHSLGDIRRKFAALAAQA</sequence>
<accession>A0A975SLK0</accession>
<keyword evidence="2" id="KW-1185">Reference proteome</keyword>
<proteinExistence type="predicted"/>
<gene>
    <name evidence="1" type="ORF">Azoinq_11925</name>
</gene>
<reference evidence="1" key="1">
    <citation type="submission" date="2020-11" db="EMBL/GenBank/DDBJ databases">
        <title>Azospira inquinata sp. nov.</title>
        <authorList>
            <person name="Moe W.M."/>
            <person name="Mikes M.C."/>
        </authorList>
    </citation>
    <scope>NUCLEOTIDE SEQUENCE</scope>
    <source>
        <strain evidence="1">Azo-3</strain>
    </source>
</reference>
<evidence type="ECO:0000313" key="1">
    <source>
        <dbReference type="EMBL" id="QWT48552.1"/>
    </source>
</evidence>